<evidence type="ECO:0000256" key="1">
    <source>
        <dbReference type="ARBA" id="ARBA00007150"/>
    </source>
</evidence>
<comment type="function">
    <text evidence="7">Catalyzes the transfer of the diacylglyceryl group from phosphatidylglycerol to the sulfhydryl group of the N-terminal cysteine of a prolipoprotein, the first step in the formation of mature lipoproteins.</text>
</comment>
<sequence length="363" mass="39460">MTLTSLSTLTSLTIPSPSQGVWHLGPLPLRGYALCIIAGIIVAIVIGERRWQARGGRPGEVQDLAVWAVPFGVVGARLYHVATDWKKYFGDGGDPVKALFVWQGGLGIWGAVALGSLGVWLWARRKGIRVAPMLDVLAPGVIVAQAIGRWGNWFNQELYGKPTDLPWGLEIDTSKWQCLVDGQQTDGALCGTSNGGPYADGTVFHPTYLYEFFWNLGVFGLLLWAERRFKLGFGRVFALYVMGYTLGRGWIEYLRVDNVQLENVLGLRFNVWTSIVLFVVAFVYFVVTTRRHLGREESVYRDGFGPAADAAAAAEAAGTVTDPEATDTKSDADADEDATRAAGDDADDQAEAGPEPASSDPSR</sequence>
<dbReference type="PANTHER" id="PTHR30589:SF0">
    <property type="entry name" value="PHOSPHATIDYLGLYCEROL--PROLIPOPROTEIN DIACYLGLYCERYL TRANSFERASE"/>
    <property type="match status" value="1"/>
</dbReference>
<evidence type="ECO:0000313" key="10">
    <source>
        <dbReference type="Proteomes" id="UP001589750"/>
    </source>
</evidence>
<dbReference type="RefSeq" id="WP_246084143.1">
    <property type="nucleotide sequence ID" value="NZ_JBHMDG010000026.1"/>
</dbReference>
<comment type="similarity">
    <text evidence="1 7">Belongs to the Lgt family.</text>
</comment>
<dbReference type="EC" id="2.5.1.145" evidence="7"/>
<feature type="region of interest" description="Disordered" evidence="8">
    <location>
        <begin position="314"/>
        <end position="363"/>
    </location>
</feature>
<dbReference type="InterPro" id="IPR001640">
    <property type="entry name" value="Lgt"/>
</dbReference>
<evidence type="ECO:0000256" key="4">
    <source>
        <dbReference type="ARBA" id="ARBA00022692"/>
    </source>
</evidence>
<organism evidence="9 10">
    <name type="scientific">Nocardioides plantarum</name>
    <dbReference type="NCBI Taxonomy" id="29299"/>
    <lineage>
        <taxon>Bacteria</taxon>
        <taxon>Bacillati</taxon>
        <taxon>Actinomycetota</taxon>
        <taxon>Actinomycetes</taxon>
        <taxon>Propionibacteriales</taxon>
        <taxon>Nocardioidaceae</taxon>
        <taxon>Nocardioides</taxon>
    </lineage>
</organism>
<keyword evidence="10" id="KW-1185">Reference proteome</keyword>
<evidence type="ECO:0000256" key="3">
    <source>
        <dbReference type="ARBA" id="ARBA00022679"/>
    </source>
</evidence>
<comment type="pathway">
    <text evidence="7">Protein modification; lipoprotein biosynthesis (diacylglyceryl transfer).</text>
</comment>
<dbReference type="NCBIfam" id="TIGR00544">
    <property type="entry name" value="lgt"/>
    <property type="match status" value="1"/>
</dbReference>
<evidence type="ECO:0000256" key="7">
    <source>
        <dbReference type="HAMAP-Rule" id="MF_01147"/>
    </source>
</evidence>
<evidence type="ECO:0000256" key="5">
    <source>
        <dbReference type="ARBA" id="ARBA00022989"/>
    </source>
</evidence>
<feature type="transmembrane region" description="Helical" evidence="7">
    <location>
        <begin position="207"/>
        <end position="225"/>
    </location>
</feature>
<feature type="transmembrane region" description="Helical" evidence="7">
    <location>
        <begin position="30"/>
        <end position="49"/>
    </location>
</feature>
<keyword evidence="6 7" id="KW-0472">Membrane</keyword>
<keyword evidence="2 7" id="KW-1003">Cell membrane</keyword>
<dbReference type="GO" id="GO:0008961">
    <property type="term" value="F:phosphatidylglycerol-prolipoprotein diacylglyceryl transferase activity"/>
    <property type="evidence" value="ECO:0007669"/>
    <property type="project" value="UniProtKB-EC"/>
</dbReference>
<dbReference type="Pfam" id="PF01790">
    <property type="entry name" value="LGT"/>
    <property type="match status" value="1"/>
</dbReference>
<comment type="caution">
    <text evidence="9">The sequence shown here is derived from an EMBL/GenBank/DDBJ whole genome shotgun (WGS) entry which is preliminary data.</text>
</comment>
<dbReference type="EMBL" id="JBHMDG010000026">
    <property type="protein sequence ID" value="MFB9314883.1"/>
    <property type="molecule type" value="Genomic_DNA"/>
</dbReference>
<evidence type="ECO:0000256" key="2">
    <source>
        <dbReference type="ARBA" id="ARBA00022475"/>
    </source>
</evidence>
<evidence type="ECO:0000256" key="8">
    <source>
        <dbReference type="SAM" id="MobiDB-lite"/>
    </source>
</evidence>
<dbReference type="PANTHER" id="PTHR30589">
    <property type="entry name" value="PROLIPOPROTEIN DIACYLGLYCERYL TRANSFERASE"/>
    <property type="match status" value="1"/>
</dbReference>
<proteinExistence type="inferred from homology"/>
<feature type="compositionally biased region" description="Basic and acidic residues" evidence="8">
    <location>
        <begin position="326"/>
        <end position="343"/>
    </location>
</feature>
<feature type="transmembrane region" description="Helical" evidence="7">
    <location>
        <begin position="100"/>
        <end position="123"/>
    </location>
</feature>
<dbReference type="Proteomes" id="UP001589750">
    <property type="component" value="Unassembled WGS sequence"/>
</dbReference>
<protein>
    <recommendedName>
        <fullName evidence="7">Phosphatidylglycerol--prolipoprotein diacylglyceryl transferase</fullName>
        <ecNumber evidence="7">2.5.1.145</ecNumber>
    </recommendedName>
</protein>
<name>A0ABV5KDR7_9ACTN</name>
<keyword evidence="3 7" id="KW-0808">Transferase</keyword>
<feature type="transmembrane region" description="Helical" evidence="7">
    <location>
        <begin position="130"/>
        <end position="148"/>
    </location>
</feature>
<feature type="transmembrane region" description="Helical" evidence="7">
    <location>
        <begin position="271"/>
        <end position="287"/>
    </location>
</feature>
<comment type="catalytic activity">
    <reaction evidence="7">
        <text>L-cysteinyl-[prolipoprotein] + a 1,2-diacyl-sn-glycero-3-phospho-(1'-sn-glycerol) = an S-1,2-diacyl-sn-glyceryl-L-cysteinyl-[prolipoprotein] + sn-glycerol 1-phosphate + H(+)</text>
        <dbReference type="Rhea" id="RHEA:56712"/>
        <dbReference type="Rhea" id="RHEA-COMP:14679"/>
        <dbReference type="Rhea" id="RHEA-COMP:14680"/>
        <dbReference type="ChEBI" id="CHEBI:15378"/>
        <dbReference type="ChEBI" id="CHEBI:29950"/>
        <dbReference type="ChEBI" id="CHEBI:57685"/>
        <dbReference type="ChEBI" id="CHEBI:64716"/>
        <dbReference type="ChEBI" id="CHEBI:140658"/>
        <dbReference type="EC" id="2.5.1.145"/>
    </reaction>
</comment>
<dbReference type="PROSITE" id="PS01311">
    <property type="entry name" value="LGT"/>
    <property type="match status" value="1"/>
</dbReference>
<evidence type="ECO:0000256" key="6">
    <source>
        <dbReference type="ARBA" id="ARBA00023136"/>
    </source>
</evidence>
<reference evidence="9 10" key="1">
    <citation type="submission" date="2024-09" db="EMBL/GenBank/DDBJ databases">
        <authorList>
            <person name="Sun Q."/>
            <person name="Mori K."/>
        </authorList>
    </citation>
    <scope>NUCLEOTIDE SEQUENCE [LARGE SCALE GENOMIC DNA]</scope>
    <source>
        <strain evidence="9 10">JCM 9626</strain>
    </source>
</reference>
<comment type="subcellular location">
    <subcellularLocation>
        <location evidence="7">Cell membrane</location>
        <topology evidence="7">Multi-pass membrane protein</topology>
    </subcellularLocation>
</comment>
<feature type="binding site" evidence="7">
    <location>
        <position position="149"/>
    </location>
    <ligand>
        <name>a 1,2-diacyl-sn-glycero-3-phospho-(1'-sn-glycerol)</name>
        <dbReference type="ChEBI" id="CHEBI:64716"/>
    </ligand>
</feature>
<dbReference type="HAMAP" id="MF_01147">
    <property type="entry name" value="Lgt"/>
    <property type="match status" value="1"/>
</dbReference>
<evidence type="ECO:0000313" key="9">
    <source>
        <dbReference type="EMBL" id="MFB9314883.1"/>
    </source>
</evidence>
<feature type="transmembrane region" description="Helical" evidence="7">
    <location>
        <begin position="232"/>
        <end position="251"/>
    </location>
</feature>
<feature type="transmembrane region" description="Helical" evidence="7">
    <location>
        <begin position="61"/>
        <end position="80"/>
    </location>
</feature>
<accession>A0ABV5KDR7</accession>
<gene>
    <name evidence="7 9" type="primary">lgt</name>
    <name evidence="9" type="ORF">ACFFRI_17630</name>
</gene>
<keyword evidence="4 7" id="KW-0812">Transmembrane</keyword>
<keyword evidence="5 7" id="KW-1133">Transmembrane helix</keyword>